<dbReference type="EC" id="2.1.1.-" evidence="6"/>
<protein>
    <recommendedName>
        <fullName evidence="6">rRNA adenine N(6)-methyltransferase</fullName>
        <ecNumber evidence="6">2.1.1.-</ecNumber>
    </recommendedName>
</protein>
<keyword evidence="8" id="KW-0732">Signal</keyword>
<feature type="binding site" evidence="5">
    <location>
        <position position="157"/>
    </location>
    <ligand>
        <name>S-adenosyl-L-methionine</name>
        <dbReference type="ChEBI" id="CHEBI:59789"/>
    </ligand>
</feature>
<dbReference type="PROSITE" id="PS51689">
    <property type="entry name" value="SAM_RNA_A_N6_MT"/>
    <property type="match status" value="1"/>
</dbReference>
<dbReference type="OrthoDB" id="74991at2759"/>
<dbReference type="EMBL" id="KI965492">
    <property type="protein sequence ID" value="EUD64630.1"/>
    <property type="molecule type" value="Genomic_DNA"/>
</dbReference>
<dbReference type="GeneID" id="20040250"/>
<evidence type="ECO:0000256" key="2">
    <source>
        <dbReference type="ARBA" id="ARBA00022679"/>
    </source>
</evidence>
<feature type="compositionally biased region" description="Basic and acidic residues" evidence="7">
    <location>
        <begin position="220"/>
        <end position="234"/>
    </location>
</feature>
<keyword evidence="11" id="KW-1185">Reference proteome</keyword>
<feature type="region of interest" description="Disordered" evidence="7">
    <location>
        <begin position="184"/>
        <end position="252"/>
    </location>
</feature>
<dbReference type="SMART" id="SM00650">
    <property type="entry name" value="rADc"/>
    <property type="match status" value="1"/>
</dbReference>
<feature type="compositionally biased region" description="Basic and acidic residues" evidence="7">
    <location>
        <begin position="449"/>
        <end position="463"/>
    </location>
</feature>
<dbReference type="VEuPathDB" id="PlasmoDB:C922_04976"/>
<dbReference type="GO" id="GO:0000179">
    <property type="term" value="F:rRNA (adenine-N6,N6-)-dimethyltransferase activity"/>
    <property type="evidence" value="ECO:0007669"/>
    <property type="project" value="UniProtKB-UniRule"/>
</dbReference>
<sequence length="463" mass="53391">MNKQGIKLTICLVIFFKIKSFLFKEVNHAQTHTLKRRCGFATVGNTRRRRKILVQYIHAEWPSHGSPQKGGRTNRGRLNNLTPHNPPFSEEPSQNDEVQDSSSHKWEIHDEEENKFIGRTFEGITIYPLQQPGEDQNILRTKIPSREFKPKRSLGQNYLKDENIIKKMVSAIELDADASYLRNNRVGSREGGGAKKAKGKGKRKDKRKEKRKDKRKQPKNRTEHGSDDDGDKGVAEANESAVNPDDYAANPDNDAIEIDSRALSVLSRTMPGFDFIHDDVLQINYKELSQSKGTKLTVIGNLPFYITSQILFCLLDYHHYIEQAIVTIQYEVGQRIISKVNEKNYSILSILFNLYSTPYLLFKIPSGAFYPVPKVEAAVMKIIFRHYNLNCNLLFLKEILRHSFQQRRKKLKSSLKRLLAKYSTTKELQLPPSVCHLRPQQLTPPQQRCGERKSTEIDHSFWK</sequence>
<dbReference type="InterPro" id="IPR023165">
    <property type="entry name" value="rRNA_Ade_diMease-like_C"/>
</dbReference>
<feature type="region of interest" description="Disordered" evidence="7">
    <location>
        <begin position="63"/>
        <end position="107"/>
    </location>
</feature>
<dbReference type="Proteomes" id="UP000030640">
    <property type="component" value="Unassembled WGS sequence"/>
</dbReference>
<feature type="chain" id="PRO_5004887370" description="rRNA adenine N(6)-methyltransferase" evidence="8">
    <location>
        <begin position="21"/>
        <end position="463"/>
    </location>
</feature>
<dbReference type="Gene3D" id="3.40.50.150">
    <property type="entry name" value="Vaccinia Virus protein VP39"/>
    <property type="match status" value="2"/>
</dbReference>
<dbReference type="SUPFAM" id="SSF53335">
    <property type="entry name" value="S-adenosyl-L-methionine-dependent methyltransferases"/>
    <property type="match status" value="1"/>
</dbReference>
<accession>W6ZZD2</accession>
<feature type="binding site" evidence="5">
    <location>
        <position position="159"/>
    </location>
    <ligand>
        <name>S-adenosyl-L-methionine</name>
        <dbReference type="ChEBI" id="CHEBI:59789"/>
    </ligand>
</feature>
<evidence type="ECO:0000256" key="4">
    <source>
        <dbReference type="ARBA" id="ARBA00022884"/>
    </source>
</evidence>
<feature type="compositionally biased region" description="Basic residues" evidence="7">
    <location>
        <begin position="195"/>
        <end position="219"/>
    </location>
</feature>
<dbReference type="Gene3D" id="1.10.8.100">
    <property type="entry name" value="Ribosomal RNA adenine dimethylase-like, domain 2"/>
    <property type="match status" value="1"/>
</dbReference>
<evidence type="ECO:0000256" key="1">
    <source>
        <dbReference type="ARBA" id="ARBA00022603"/>
    </source>
</evidence>
<comment type="similarity">
    <text evidence="5 6">Belongs to the class I-like SAM-binding methyltransferase superfamily. rRNA adenine N(6)-methyltransferase family.</text>
</comment>
<keyword evidence="4 5" id="KW-0694">RNA-binding</keyword>
<feature type="binding site" evidence="5">
    <location>
        <position position="187"/>
    </location>
    <ligand>
        <name>S-adenosyl-L-methionine</name>
        <dbReference type="ChEBI" id="CHEBI:59789"/>
    </ligand>
</feature>
<reference evidence="10 11" key="1">
    <citation type="submission" date="2013-02" db="EMBL/GenBank/DDBJ databases">
        <title>The Genome Sequence of Plasmodium inui San Antonio 1.</title>
        <authorList>
            <consortium name="The Broad Institute Genome Sequencing Platform"/>
            <consortium name="The Broad Institute Genome Sequencing Center for Infectious Disease"/>
            <person name="Neafsey D."/>
            <person name="Cheeseman I."/>
            <person name="Volkman S."/>
            <person name="Adams J."/>
            <person name="Walker B."/>
            <person name="Young S.K."/>
            <person name="Zeng Q."/>
            <person name="Gargeya S."/>
            <person name="Fitzgerald M."/>
            <person name="Haas B."/>
            <person name="Abouelleil A."/>
            <person name="Alvarado L."/>
            <person name="Arachchi H.M."/>
            <person name="Berlin A.M."/>
            <person name="Chapman S.B."/>
            <person name="Dewar J."/>
            <person name="Goldberg J."/>
            <person name="Griggs A."/>
            <person name="Gujja S."/>
            <person name="Hansen M."/>
            <person name="Howarth C."/>
            <person name="Imamovic A."/>
            <person name="Larimer J."/>
            <person name="McCowan C."/>
            <person name="Murphy C."/>
            <person name="Neiman D."/>
            <person name="Pearson M."/>
            <person name="Priest M."/>
            <person name="Roberts A."/>
            <person name="Saif S."/>
            <person name="Shea T."/>
            <person name="Sisk P."/>
            <person name="Sykes S."/>
            <person name="Wortman J."/>
            <person name="Nusbaum C."/>
            <person name="Birren B."/>
        </authorList>
    </citation>
    <scope>NUCLEOTIDE SEQUENCE [LARGE SCALE GENOMIC DNA]</scope>
    <source>
        <strain evidence="10 11">San Antonio 1</strain>
    </source>
</reference>
<feature type="compositionally biased region" description="Low complexity" evidence="7">
    <location>
        <begin position="241"/>
        <end position="252"/>
    </location>
</feature>
<dbReference type="PANTHER" id="PTHR11727">
    <property type="entry name" value="DIMETHYLADENOSINE TRANSFERASE"/>
    <property type="match status" value="1"/>
</dbReference>
<dbReference type="RefSeq" id="XP_008818772.1">
    <property type="nucleotide sequence ID" value="XM_008820550.1"/>
</dbReference>
<dbReference type="GO" id="GO:0003723">
    <property type="term" value="F:RNA binding"/>
    <property type="evidence" value="ECO:0007669"/>
    <property type="project" value="UniProtKB-UniRule"/>
</dbReference>
<evidence type="ECO:0000256" key="7">
    <source>
        <dbReference type="SAM" id="MobiDB-lite"/>
    </source>
</evidence>
<name>W6ZZD2_9APIC</name>
<evidence type="ECO:0000256" key="3">
    <source>
        <dbReference type="ARBA" id="ARBA00022691"/>
    </source>
</evidence>
<keyword evidence="2 5" id="KW-0808">Transferase</keyword>
<dbReference type="PANTHER" id="PTHR11727:SF18">
    <property type="entry name" value="RRNA ADENINE N(6)-METHYLTRANSFERASE"/>
    <property type="match status" value="1"/>
</dbReference>
<dbReference type="InterPro" id="IPR020598">
    <property type="entry name" value="rRNA_Ade_methylase_Trfase_N"/>
</dbReference>
<keyword evidence="6" id="KW-0698">rRNA processing</keyword>
<feature type="binding site" evidence="5">
    <location>
        <position position="279"/>
    </location>
    <ligand>
        <name>S-adenosyl-L-methionine</name>
        <dbReference type="ChEBI" id="CHEBI:59789"/>
    </ligand>
</feature>
<dbReference type="InterPro" id="IPR001737">
    <property type="entry name" value="KsgA/Erm"/>
</dbReference>
<feature type="binding site" evidence="5">
    <location>
        <position position="301"/>
    </location>
    <ligand>
        <name>S-adenosyl-L-methionine</name>
        <dbReference type="ChEBI" id="CHEBI:59789"/>
    </ligand>
</feature>
<dbReference type="InterPro" id="IPR029063">
    <property type="entry name" value="SAM-dependent_MTases_sf"/>
</dbReference>
<evidence type="ECO:0000313" key="10">
    <source>
        <dbReference type="EMBL" id="EUD64630.1"/>
    </source>
</evidence>
<feature type="binding site" evidence="5">
    <location>
        <position position="209"/>
    </location>
    <ligand>
        <name>S-adenosyl-L-methionine</name>
        <dbReference type="ChEBI" id="CHEBI:59789"/>
    </ligand>
</feature>
<feature type="domain" description="Ribosomal RNA adenine methylase transferase N-terminal" evidence="9">
    <location>
        <begin position="164"/>
        <end position="386"/>
    </location>
</feature>
<keyword evidence="3 5" id="KW-0949">S-adenosyl-L-methionine</keyword>
<feature type="region of interest" description="Disordered" evidence="7">
    <location>
        <begin position="441"/>
        <end position="463"/>
    </location>
</feature>
<dbReference type="AlphaFoldDB" id="W6ZZD2"/>
<organism evidence="10 11">
    <name type="scientific">Plasmodium inui San Antonio 1</name>
    <dbReference type="NCBI Taxonomy" id="1237626"/>
    <lineage>
        <taxon>Eukaryota</taxon>
        <taxon>Sar</taxon>
        <taxon>Alveolata</taxon>
        <taxon>Apicomplexa</taxon>
        <taxon>Aconoidasida</taxon>
        <taxon>Haemosporida</taxon>
        <taxon>Plasmodiidae</taxon>
        <taxon>Plasmodium</taxon>
        <taxon>Plasmodium (Plasmodium)</taxon>
    </lineage>
</organism>
<feature type="signal peptide" evidence="8">
    <location>
        <begin position="1"/>
        <end position="20"/>
    </location>
</feature>
<evidence type="ECO:0000313" key="11">
    <source>
        <dbReference type="Proteomes" id="UP000030640"/>
    </source>
</evidence>
<dbReference type="Pfam" id="PF00398">
    <property type="entry name" value="RrnaAD"/>
    <property type="match status" value="1"/>
</dbReference>
<evidence type="ECO:0000256" key="5">
    <source>
        <dbReference type="PROSITE-ProRule" id="PRU01026"/>
    </source>
</evidence>
<keyword evidence="1 5" id="KW-0489">Methyltransferase</keyword>
<proteinExistence type="inferred from homology"/>
<evidence type="ECO:0000256" key="6">
    <source>
        <dbReference type="RuleBase" id="RU362106"/>
    </source>
</evidence>
<evidence type="ECO:0000259" key="9">
    <source>
        <dbReference type="SMART" id="SM00650"/>
    </source>
</evidence>
<evidence type="ECO:0000256" key="8">
    <source>
        <dbReference type="SAM" id="SignalP"/>
    </source>
</evidence>
<gene>
    <name evidence="10" type="ORF">C922_04976</name>
</gene>